<proteinExistence type="predicted"/>
<comment type="caution">
    <text evidence="1">The sequence shown here is derived from an EMBL/GenBank/DDBJ whole genome shotgun (WGS) entry which is preliminary data.</text>
</comment>
<dbReference type="Proteomes" id="UP000606786">
    <property type="component" value="Unassembled WGS sequence"/>
</dbReference>
<organism evidence="1 2">
    <name type="scientific">Ceratitis capitata</name>
    <name type="common">Mediterranean fruit fly</name>
    <name type="synonym">Tephritis capitata</name>
    <dbReference type="NCBI Taxonomy" id="7213"/>
    <lineage>
        <taxon>Eukaryota</taxon>
        <taxon>Metazoa</taxon>
        <taxon>Ecdysozoa</taxon>
        <taxon>Arthropoda</taxon>
        <taxon>Hexapoda</taxon>
        <taxon>Insecta</taxon>
        <taxon>Pterygota</taxon>
        <taxon>Neoptera</taxon>
        <taxon>Endopterygota</taxon>
        <taxon>Diptera</taxon>
        <taxon>Brachycera</taxon>
        <taxon>Muscomorpha</taxon>
        <taxon>Tephritoidea</taxon>
        <taxon>Tephritidae</taxon>
        <taxon>Ceratitis</taxon>
        <taxon>Ceratitis</taxon>
    </lineage>
</organism>
<dbReference type="AlphaFoldDB" id="A0A811UUL7"/>
<name>A0A811UUL7_CERCA</name>
<dbReference type="EMBL" id="CAJHJT010000034">
    <property type="protein sequence ID" value="CAD7002889.1"/>
    <property type="molecule type" value="Genomic_DNA"/>
</dbReference>
<evidence type="ECO:0000313" key="2">
    <source>
        <dbReference type="Proteomes" id="UP000606786"/>
    </source>
</evidence>
<gene>
    <name evidence="1" type="ORF">CCAP1982_LOCUS11358</name>
</gene>
<sequence>MDSSMALGVFRNLTTVNSAATVSDMDMEDMDTMFKSSTIQTIMDTDTTTATSTTTTAPEPSVSMNNFYPALVQCFGIIICGISMPKA</sequence>
<keyword evidence="2" id="KW-1185">Reference proteome</keyword>
<dbReference type="OrthoDB" id="2133778at2759"/>
<reference evidence="1" key="1">
    <citation type="submission" date="2020-11" db="EMBL/GenBank/DDBJ databases">
        <authorList>
            <person name="Whitehead M."/>
        </authorList>
    </citation>
    <scope>NUCLEOTIDE SEQUENCE</scope>
    <source>
        <strain evidence="1">EGII</strain>
    </source>
</reference>
<evidence type="ECO:0000313" key="1">
    <source>
        <dbReference type="EMBL" id="CAD7002889.1"/>
    </source>
</evidence>
<protein>
    <submittedName>
        <fullName evidence="1">(Mediterranean fruit fly) hypothetical protein</fullName>
    </submittedName>
</protein>
<accession>A0A811UUL7</accession>